<proteinExistence type="inferred from homology"/>
<evidence type="ECO:0000313" key="5">
    <source>
        <dbReference type="EMBL" id="PIW14325.1"/>
    </source>
</evidence>
<keyword evidence="2" id="KW-0012">Acyltransferase</keyword>
<dbReference type="AlphaFoldDB" id="A0A2M7FYB8"/>
<dbReference type="GO" id="GO:0008999">
    <property type="term" value="F:protein-N-terminal-alanine acetyltransferase activity"/>
    <property type="evidence" value="ECO:0007669"/>
    <property type="project" value="TreeGrafter"/>
</dbReference>
<evidence type="ECO:0000256" key="2">
    <source>
        <dbReference type="ARBA" id="ARBA00023315"/>
    </source>
</evidence>
<dbReference type="Proteomes" id="UP000231019">
    <property type="component" value="Unassembled WGS sequence"/>
</dbReference>
<dbReference type="SUPFAM" id="SSF55729">
    <property type="entry name" value="Acyl-CoA N-acyltransferases (Nat)"/>
    <property type="match status" value="1"/>
</dbReference>
<dbReference type="Pfam" id="PF13302">
    <property type="entry name" value="Acetyltransf_3"/>
    <property type="match status" value="1"/>
</dbReference>
<name>A0A2M7FYB8_9BACT</name>
<comment type="caution">
    <text evidence="5">The sequence shown here is derived from an EMBL/GenBank/DDBJ whole genome shotgun (WGS) entry which is preliminary data.</text>
</comment>
<gene>
    <name evidence="5" type="ORF">COW36_22190</name>
</gene>
<evidence type="ECO:0000256" key="1">
    <source>
        <dbReference type="ARBA" id="ARBA00022679"/>
    </source>
</evidence>
<evidence type="ECO:0000259" key="4">
    <source>
        <dbReference type="Pfam" id="PF13302"/>
    </source>
</evidence>
<organism evidence="5 6">
    <name type="scientific">bacterium (Candidatus Blackallbacteria) CG17_big_fil_post_rev_8_21_14_2_50_48_46</name>
    <dbReference type="NCBI Taxonomy" id="2014261"/>
    <lineage>
        <taxon>Bacteria</taxon>
        <taxon>Candidatus Blackallbacteria</taxon>
    </lineage>
</organism>
<protein>
    <submittedName>
        <fullName evidence="5">30S ribosomal protein S5 alanine N-acetyltransferase</fullName>
    </submittedName>
</protein>
<keyword evidence="1 5" id="KW-0808">Transferase</keyword>
<dbReference type="InterPro" id="IPR016181">
    <property type="entry name" value="Acyl_CoA_acyltransferase"/>
</dbReference>
<sequence>MHLETERCILKPPSPDDAEALTQFYLENKAHFAPWDPIPPTGFYTIQHWKAKTAEHQQEYLSGKSFRLRIFLKQTQELIGLINYTNFERGAFQNCRLGYKIASRHEGQGLMYETVLASLTYVFQELNIHRVEANYIPENRRSAQLLKRLGFQELGISKTHLRIKGEWRDHQMSYKLSEQWQETEA</sequence>
<evidence type="ECO:0000313" key="6">
    <source>
        <dbReference type="Proteomes" id="UP000231019"/>
    </source>
</evidence>
<evidence type="ECO:0000256" key="3">
    <source>
        <dbReference type="ARBA" id="ARBA00038502"/>
    </source>
</evidence>
<feature type="domain" description="N-acetyltransferase" evidence="4">
    <location>
        <begin position="7"/>
        <end position="152"/>
    </location>
</feature>
<dbReference type="PANTHER" id="PTHR43792:SF8">
    <property type="entry name" value="[RIBOSOMAL PROTEIN US5]-ALANINE N-ACETYLTRANSFERASE"/>
    <property type="match status" value="1"/>
</dbReference>
<keyword evidence="5" id="KW-0687">Ribonucleoprotein</keyword>
<dbReference type="InterPro" id="IPR000182">
    <property type="entry name" value="GNAT_dom"/>
</dbReference>
<dbReference type="Gene3D" id="3.40.630.30">
    <property type="match status" value="1"/>
</dbReference>
<reference evidence="5 6" key="1">
    <citation type="submission" date="2017-09" db="EMBL/GenBank/DDBJ databases">
        <title>Depth-based differentiation of microbial function through sediment-hosted aquifers and enrichment of novel symbionts in the deep terrestrial subsurface.</title>
        <authorList>
            <person name="Probst A.J."/>
            <person name="Ladd B."/>
            <person name="Jarett J.K."/>
            <person name="Geller-Mcgrath D.E."/>
            <person name="Sieber C.M."/>
            <person name="Emerson J.B."/>
            <person name="Anantharaman K."/>
            <person name="Thomas B.C."/>
            <person name="Malmstrom R."/>
            <person name="Stieglmeier M."/>
            <person name="Klingl A."/>
            <person name="Woyke T."/>
            <person name="Ryan C.M."/>
            <person name="Banfield J.F."/>
        </authorList>
    </citation>
    <scope>NUCLEOTIDE SEQUENCE [LARGE SCALE GENOMIC DNA]</scope>
    <source>
        <strain evidence="5">CG17_big_fil_post_rev_8_21_14_2_50_48_46</strain>
    </source>
</reference>
<dbReference type="GO" id="GO:0005737">
    <property type="term" value="C:cytoplasm"/>
    <property type="evidence" value="ECO:0007669"/>
    <property type="project" value="TreeGrafter"/>
</dbReference>
<keyword evidence="5" id="KW-0689">Ribosomal protein</keyword>
<comment type="similarity">
    <text evidence="3">Belongs to the acetyltransferase family. RimJ subfamily.</text>
</comment>
<dbReference type="EMBL" id="PFFQ01000061">
    <property type="protein sequence ID" value="PIW14325.1"/>
    <property type="molecule type" value="Genomic_DNA"/>
</dbReference>
<accession>A0A2M7FYB8</accession>
<dbReference type="PANTHER" id="PTHR43792">
    <property type="entry name" value="GNAT FAMILY, PUTATIVE (AFU_ORTHOLOGUE AFUA_3G00765)-RELATED-RELATED"/>
    <property type="match status" value="1"/>
</dbReference>
<dbReference type="InterPro" id="IPR051531">
    <property type="entry name" value="N-acetyltransferase"/>
</dbReference>
<dbReference type="GO" id="GO:0005840">
    <property type="term" value="C:ribosome"/>
    <property type="evidence" value="ECO:0007669"/>
    <property type="project" value="UniProtKB-KW"/>
</dbReference>